<comment type="subcellular location">
    <subcellularLocation>
        <location evidence="1">Nucleus</location>
    </subcellularLocation>
</comment>
<accession>A0ABR2LP64</accession>
<feature type="domain" description="C2H2-type" evidence="7">
    <location>
        <begin position="20"/>
        <end position="47"/>
    </location>
</feature>
<gene>
    <name evidence="8" type="primary">ZFP3</name>
    <name evidence="8" type="ORF">KSP40_PGU021532</name>
</gene>
<name>A0ABR2LP64_9ASPA</name>
<evidence type="ECO:0000256" key="1">
    <source>
        <dbReference type="ARBA" id="ARBA00004123"/>
    </source>
</evidence>
<keyword evidence="4" id="KW-0862">Zinc</keyword>
<evidence type="ECO:0000256" key="2">
    <source>
        <dbReference type="ARBA" id="ARBA00022723"/>
    </source>
</evidence>
<evidence type="ECO:0000313" key="8">
    <source>
        <dbReference type="EMBL" id="KAK8946095.1"/>
    </source>
</evidence>
<dbReference type="Proteomes" id="UP001412067">
    <property type="component" value="Unassembled WGS sequence"/>
</dbReference>
<evidence type="ECO:0000256" key="6">
    <source>
        <dbReference type="PROSITE-ProRule" id="PRU00042"/>
    </source>
</evidence>
<evidence type="ECO:0000256" key="3">
    <source>
        <dbReference type="ARBA" id="ARBA00022771"/>
    </source>
</evidence>
<keyword evidence="2" id="KW-0479">Metal-binding</keyword>
<organism evidence="8 9">
    <name type="scientific">Platanthera guangdongensis</name>
    <dbReference type="NCBI Taxonomy" id="2320717"/>
    <lineage>
        <taxon>Eukaryota</taxon>
        <taxon>Viridiplantae</taxon>
        <taxon>Streptophyta</taxon>
        <taxon>Embryophyta</taxon>
        <taxon>Tracheophyta</taxon>
        <taxon>Spermatophyta</taxon>
        <taxon>Magnoliopsida</taxon>
        <taxon>Liliopsida</taxon>
        <taxon>Asparagales</taxon>
        <taxon>Orchidaceae</taxon>
        <taxon>Orchidoideae</taxon>
        <taxon>Orchideae</taxon>
        <taxon>Orchidinae</taxon>
        <taxon>Platanthera</taxon>
    </lineage>
</organism>
<keyword evidence="5" id="KW-0539">Nucleus</keyword>
<reference evidence="8 9" key="1">
    <citation type="journal article" date="2022" name="Nat. Plants">
        <title>Genomes of leafy and leafless Platanthera orchids illuminate the evolution of mycoheterotrophy.</title>
        <authorList>
            <person name="Li M.H."/>
            <person name="Liu K.W."/>
            <person name="Li Z."/>
            <person name="Lu H.C."/>
            <person name="Ye Q.L."/>
            <person name="Zhang D."/>
            <person name="Wang J.Y."/>
            <person name="Li Y.F."/>
            <person name="Zhong Z.M."/>
            <person name="Liu X."/>
            <person name="Yu X."/>
            <person name="Liu D.K."/>
            <person name="Tu X.D."/>
            <person name="Liu B."/>
            <person name="Hao Y."/>
            <person name="Liao X.Y."/>
            <person name="Jiang Y.T."/>
            <person name="Sun W.H."/>
            <person name="Chen J."/>
            <person name="Chen Y.Q."/>
            <person name="Ai Y."/>
            <person name="Zhai J.W."/>
            <person name="Wu S.S."/>
            <person name="Zhou Z."/>
            <person name="Hsiao Y.Y."/>
            <person name="Wu W.L."/>
            <person name="Chen Y.Y."/>
            <person name="Lin Y.F."/>
            <person name="Hsu J.L."/>
            <person name="Li C.Y."/>
            <person name="Wang Z.W."/>
            <person name="Zhao X."/>
            <person name="Zhong W.Y."/>
            <person name="Ma X.K."/>
            <person name="Ma L."/>
            <person name="Huang J."/>
            <person name="Chen G.Z."/>
            <person name="Huang M.Z."/>
            <person name="Huang L."/>
            <person name="Peng D.H."/>
            <person name="Luo Y.B."/>
            <person name="Zou S.Q."/>
            <person name="Chen S.P."/>
            <person name="Lan S."/>
            <person name="Tsai W.C."/>
            <person name="Van de Peer Y."/>
            <person name="Liu Z.J."/>
        </authorList>
    </citation>
    <scope>NUCLEOTIDE SEQUENCE [LARGE SCALE GENOMIC DNA]</scope>
    <source>
        <strain evidence="8">Lor288</strain>
    </source>
</reference>
<dbReference type="InterPro" id="IPR036236">
    <property type="entry name" value="Znf_C2H2_sf"/>
</dbReference>
<evidence type="ECO:0000259" key="7">
    <source>
        <dbReference type="PROSITE" id="PS50157"/>
    </source>
</evidence>
<evidence type="ECO:0000256" key="4">
    <source>
        <dbReference type="ARBA" id="ARBA00022833"/>
    </source>
</evidence>
<evidence type="ECO:0000256" key="5">
    <source>
        <dbReference type="ARBA" id="ARBA00023242"/>
    </source>
</evidence>
<protein>
    <submittedName>
        <fullName evidence="8">Zinc finger protein 3</fullName>
    </submittedName>
</protein>
<proteinExistence type="predicted"/>
<dbReference type="Gene3D" id="3.30.160.60">
    <property type="entry name" value="Classic Zinc Finger"/>
    <property type="match status" value="1"/>
</dbReference>
<dbReference type="InterPro" id="IPR044246">
    <property type="entry name" value="ZFP3-like"/>
</dbReference>
<keyword evidence="9" id="KW-1185">Reference proteome</keyword>
<comment type="caution">
    <text evidence="8">The sequence shown here is derived from an EMBL/GenBank/DDBJ whole genome shotgun (WGS) entry which is preliminary data.</text>
</comment>
<keyword evidence="3 6" id="KW-0863">Zinc-finger</keyword>
<dbReference type="PROSITE" id="PS50157">
    <property type="entry name" value="ZINC_FINGER_C2H2_2"/>
    <property type="match status" value="1"/>
</dbReference>
<dbReference type="InterPro" id="IPR013087">
    <property type="entry name" value="Znf_C2H2_type"/>
</dbReference>
<evidence type="ECO:0000313" key="9">
    <source>
        <dbReference type="Proteomes" id="UP001412067"/>
    </source>
</evidence>
<dbReference type="PANTHER" id="PTHR47287">
    <property type="entry name" value="C2H2 AND C2HC ZINC FINGERS SUPERFAMILY PROTEIN"/>
    <property type="match status" value="1"/>
</dbReference>
<dbReference type="PROSITE" id="PS00028">
    <property type="entry name" value="ZINC_FINGER_C2H2_1"/>
    <property type="match status" value="1"/>
</dbReference>
<dbReference type="SUPFAM" id="SSF57667">
    <property type="entry name" value="beta-beta-alpha zinc fingers"/>
    <property type="match status" value="1"/>
</dbReference>
<dbReference type="EMBL" id="JBBWWR010000017">
    <property type="protein sequence ID" value="KAK8946095.1"/>
    <property type="molecule type" value="Genomic_DNA"/>
</dbReference>
<dbReference type="PANTHER" id="PTHR47287:SF15">
    <property type="entry name" value="ZINC FINGER PROTEIN 3-LIKE"/>
    <property type="match status" value="1"/>
</dbReference>
<sequence>MANVEEGEAVGRGIHPAKVFSCIYCDRVFATSQALGGHQNGHRREREIVKRAQRHAQLLANPMHPSLRFASPYIDGNTAVFYGVGSSSGAAGQHLLAPPRRMVPAPPHYYHPYAAVVGNYYAERRAPPPPPPQMHQPTLTLMQMMPPPPPAAMLNVAGNGGDGEDRGDGIDLNLRL</sequence>